<dbReference type="GO" id="GO:0016747">
    <property type="term" value="F:acyltransferase activity, transferring groups other than amino-acyl groups"/>
    <property type="evidence" value="ECO:0007669"/>
    <property type="project" value="InterPro"/>
</dbReference>
<organism evidence="4 5">
    <name type="scientific">Fretibacterium fastidiosum</name>
    <dbReference type="NCBI Taxonomy" id="651822"/>
    <lineage>
        <taxon>Bacteria</taxon>
        <taxon>Thermotogati</taxon>
        <taxon>Synergistota</taxon>
        <taxon>Synergistia</taxon>
        <taxon>Synergistales</taxon>
        <taxon>Aminobacteriaceae</taxon>
        <taxon>Fretibacterium</taxon>
    </lineage>
</organism>
<dbReference type="EMBL" id="FP929056">
    <property type="protein sequence ID" value="CBL27820.1"/>
    <property type="molecule type" value="Genomic_DNA"/>
</dbReference>
<dbReference type="InterPro" id="IPR016181">
    <property type="entry name" value="Acyl_CoA_acyltransferase"/>
</dbReference>
<dbReference type="SUPFAM" id="SSF55729">
    <property type="entry name" value="Acyl-CoA N-acyltransferases (Nat)"/>
    <property type="match status" value="1"/>
</dbReference>
<evidence type="ECO:0000256" key="1">
    <source>
        <dbReference type="ARBA" id="ARBA00022741"/>
    </source>
</evidence>
<evidence type="ECO:0000256" key="2">
    <source>
        <dbReference type="ARBA" id="ARBA00022840"/>
    </source>
</evidence>
<protein>
    <submittedName>
        <fullName evidence="4">[citrate (Pro-3S)-lyase] ligase</fullName>
        <ecNumber evidence="4">6.2.1.22</ecNumber>
    </submittedName>
</protein>
<dbReference type="PANTHER" id="PTHR40599:SF1">
    <property type="entry name" value="[CITRATE [PRO-3S]-LYASE] LIGASE"/>
    <property type="match status" value="1"/>
</dbReference>
<evidence type="ECO:0000259" key="3">
    <source>
        <dbReference type="PROSITE" id="PS51186"/>
    </source>
</evidence>
<dbReference type="Gene3D" id="3.40.630.30">
    <property type="match status" value="1"/>
</dbReference>
<dbReference type="SUPFAM" id="SSF52374">
    <property type="entry name" value="Nucleotidylyl transferase"/>
    <property type="match status" value="1"/>
</dbReference>
<proteinExistence type="predicted"/>
<dbReference type="PROSITE" id="PS51186">
    <property type="entry name" value="GNAT"/>
    <property type="match status" value="1"/>
</dbReference>
<keyword evidence="4" id="KW-0436">Ligase</keyword>
<dbReference type="RefSeq" id="WP_015555967.1">
    <property type="nucleotide sequence ID" value="NC_021038.1"/>
</dbReference>
<dbReference type="InterPro" id="IPR013166">
    <property type="entry name" value="Citrate_lyase_ligase_C"/>
</dbReference>
<sequence>MGEVSVDTIYRPERDAALAALLKANDLTLPEGADEGVGLYEDGHLVGCGFLKGNLLQGVAVDAAHRGEGLSATLITALIQRAVQRGITYWQVITKPDMERFFAGLGFRRVADARPYAVLLEAGSGSASAYSEGLRRQAEGRPTPRACVVMNANPFTLGHRRLVERAASENPWVWVLAVREDRSEFPFDVRFRLMREGTADLTNVEVLSGGEYVISARTFPAYFTRQESLASAQGTLDAAVFCDLVAPALGVARRYVGTEPFSPSTARYNEALLEQLPKRGIQVVVVERASVNGEAVSASRVRAALAAGDWDTVRAMTPDSTYRYLQERRAG</sequence>
<gene>
    <name evidence="4" type="ORF">SY1_03230</name>
</gene>
<dbReference type="Pfam" id="PF08218">
    <property type="entry name" value="Citrate_ly_lig"/>
    <property type="match status" value="1"/>
</dbReference>
<dbReference type="PANTHER" id="PTHR40599">
    <property type="entry name" value="[CITRATE [PRO-3S]-LYASE] LIGASE"/>
    <property type="match status" value="1"/>
</dbReference>
<accession>A0AB94IVN9</accession>
<keyword evidence="5" id="KW-1185">Reference proteome</keyword>
<dbReference type="AlphaFoldDB" id="A0AB94IVN9"/>
<dbReference type="InterPro" id="IPR014729">
    <property type="entry name" value="Rossmann-like_a/b/a_fold"/>
</dbReference>
<dbReference type="SMART" id="SM00764">
    <property type="entry name" value="Citrate_ly_lig"/>
    <property type="match status" value="1"/>
</dbReference>
<dbReference type="Proteomes" id="UP000008957">
    <property type="component" value="Chromosome"/>
</dbReference>
<dbReference type="NCBIfam" id="TIGR00124">
    <property type="entry name" value="cit_ly_ligase"/>
    <property type="match status" value="1"/>
</dbReference>
<keyword evidence="2" id="KW-0067">ATP-binding</keyword>
<reference evidence="4 5" key="2">
    <citation type="submission" date="2010-03" db="EMBL/GenBank/DDBJ databases">
        <authorList>
            <person name="Pajon A."/>
        </authorList>
    </citation>
    <scope>NUCLEOTIDE SEQUENCE [LARGE SCALE GENOMIC DNA]</scope>
    <source>
        <strain evidence="4 5">SGP1</strain>
    </source>
</reference>
<dbReference type="Pfam" id="PF13673">
    <property type="entry name" value="Acetyltransf_10"/>
    <property type="match status" value="1"/>
</dbReference>
<evidence type="ECO:0000313" key="5">
    <source>
        <dbReference type="Proteomes" id="UP000008957"/>
    </source>
</evidence>
<evidence type="ECO:0000313" key="4">
    <source>
        <dbReference type="EMBL" id="CBL27820.1"/>
    </source>
</evidence>
<dbReference type="InterPro" id="IPR005216">
    <property type="entry name" value="Citrate_lyase_ligase"/>
</dbReference>
<dbReference type="EC" id="6.2.1.22" evidence="4"/>
<dbReference type="Gene3D" id="3.40.50.620">
    <property type="entry name" value="HUPs"/>
    <property type="match status" value="1"/>
</dbReference>
<keyword evidence="1" id="KW-0547">Nucleotide-binding</keyword>
<dbReference type="GO" id="GO:0008771">
    <property type="term" value="F:[citrate (pro-3S)-lyase] ligase activity"/>
    <property type="evidence" value="ECO:0007669"/>
    <property type="project" value="UniProtKB-EC"/>
</dbReference>
<dbReference type="GO" id="GO:0005524">
    <property type="term" value="F:ATP binding"/>
    <property type="evidence" value="ECO:0007669"/>
    <property type="project" value="UniProtKB-KW"/>
</dbReference>
<dbReference type="KEGG" id="sbr:SY1_03230"/>
<reference evidence="5" key="1">
    <citation type="submission" date="2010-03" db="EMBL/GenBank/DDBJ databases">
        <title>The genome sequence of Synergistetes sp. SGP1.</title>
        <authorList>
            <consortium name="metaHIT consortium -- http://www.metahit.eu/"/>
            <person name="Pajon A."/>
            <person name="Turner K."/>
            <person name="Parkhill J."/>
            <person name="Wade W."/>
            <person name="Vartoukian S."/>
        </authorList>
    </citation>
    <scope>NUCLEOTIDE SEQUENCE [LARGE SCALE GENOMIC DNA]</scope>
    <source>
        <strain evidence="5">SGP1</strain>
    </source>
</reference>
<feature type="domain" description="N-acetyltransferase" evidence="3">
    <location>
        <begin position="1"/>
        <end position="137"/>
    </location>
</feature>
<name>A0AB94IVN9_9BACT</name>
<dbReference type="InterPro" id="IPR000182">
    <property type="entry name" value="GNAT_dom"/>
</dbReference>